<comment type="caution">
    <text evidence="2">The sequence shown here is derived from an EMBL/GenBank/DDBJ whole genome shotgun (WGS) entry which is preliminary data.</text>
</comment>
<name>A0ABX4NEP9_9LEPT</name>
<dbReference type="Proteomes" id="UP000231919">
    <property type="component" value="Unassembled WGS sequence"/>
</dbReference>
<keyword evidence="3" id="KW-1185">Reference proteome</keyword>
<proteinExistence type="predicted"/>
<organism evidence="2 3">
    <name type="scientific">Leptospira kmetyi</name>
    <dbReference type="NCBI Taxonomy" id="408139"/>
    <lineage>
        <taxon>Bacteria</taxon>
        <taxon>Pseudomonadati</taxon>
        <taxon>Spirochaetota</taxon>
        <taxon>Spirochaetia</taxon>
        <taxon>Leptospirales</taxon>
        <taxon>Leptospiraceae</taxon>
        <taxon>Leptospira</taxon>
    </lineage>
</organism>
<protein>
    <submittedName>
        <fullName evidence="2">DUF1330 domain-containing protein</fullName>
    </submittedName>
</protein>
<evidence type="ECO:0000259" key="1">
    <source>
        <dbReference type="Pfam" id="PF07045"/>
    </source>
</evidence>
<dbReference type="SUPFAM" id="SSF54909">
    <property type="entry name" value="Dimeric alpha+beta barrel"/>
    <property type="match status" value="1"/>
</dbReference>
<evidence type="ECO:0000313" key="3">
    <source>
        <dbReference type="Proteomes" id="UP000231919"/>
    </source>
</evidence>
<gene>
    <name evidence="2" type="ORF">CH378_01050</name>
</gene>
<dbReference type="Pfam" id="PF07045">
    <property type="entry name" value="DUF1330"/>
    <property type="match status" value="1"/>
</dbReference>
<dbReference type="RefSeq" id="WP_020986429.1">
    <property type="nucleotide sequence ID" value="NZ_NPDP01000001.1"/>
</dbReference>
<dbReference type="Gene3D" id="3.30.70.100">
    <property type="match status" value="1"/>
</dbReference>
<dbReference type="EMBL" id="NPDP01000001">
    <property type="protein sequence ID" value="PJZ31830.1"/>
    <property type="molecule type" value="Genomic_DNA"/>
</dbReference>
<sequence>MTNDSDHSPQAKAFEMVVGLEVIDDHLYANYRSAMTPLLTTYGGGFRYDFKILEVLKNESGHPINRVFTIYFQDRKSRDAFFADPEYLKIRNEFFQTSVKSTTFISEYERF</sequence>
<feature type="domain" description="DUF1330" evidence="1">
    <location>
        <begin position="17"/>
        <end position="104"/>
    </location>
</feature>
<evidence type="ECO:0000313" key="2">
    <source>
        <dbReference type="EMBL" id="PJZ31830.1"/>
    </source>
</evidence>
<dbReference type="InterPro" id="IPR010753">
    <property type="entry name" value="DUF1330"/>
</dbReference>
<dbReference type="InterPro" id="IPR011008">
    <property type="entry name" value="Dimeric_a/b-barrel"/>
</dbReference>
<reference evidence="2 3" key="1">
    <citation type="submission" date="2017-07" db="EMBL/GenBank/DDBJ databases">
        <title>Leptospira spp. isolated from tropical soils.</title>
        <authorList>
            <person name="Thibeaux R."/>
            <person name="Iraola G."/>
            <person name="Ferres I."/>
            <person name="Bierque E."/>
            <person name="Girault D."/>
            <person name="Soupe-Gilbert M.-E."/>
            <person name="Picardeau M."/>
            <person name="Goarant C."/>
        </authorList>
    </citation>
    <scope>NUCLEOTIDE SEQUENCE [LARGE SCALE GENOMIC DNA]</scope>
    <source>
        <strain evidence="2 3">JW2-C-B1</strain>
    </source>
</reference>
<accession>A0ABX4NEP9</accession>